<sequence>MSLINDTAWMQDALCAQVDTDVFFPEQGESSRPAKAICARCEVRDQCLQLALDNGERHGVWGGIAERPRRDMSRDLRRAA</sequence>
<dbReference type="GO" id="GO:0035731">
    <property type="term" value="F:dinitrosyl-iron complex binding"/>
    <property type="evidence" value="ECO:0007669"/>
    <property type="project" value="UniProtKB-UniRule"/>
</dbReference>
<evidence type="ECO:0000256" key="2">
    <source>
        <dbReference type="ARBA" id="ARBA00006597"/>
    </source>
</evidence>
<dbReference type="GO" id="GO:0045454">
    <property type="term" value="P:cell redox homeostasis"/>
    <property type="evidence" value="ECO:0007669"/>
    <property type="project" value="TreeGrafter"/>
</dbReference>
<dbReference type="PANTHER" id="PTHR38839:SF4">
    <property type="entry name" value="TRANSCRIPTIONAL REGULATOR WHIB"/>
    <property type="match status" value="1"/>
</dbReference>
<dbReference type="STRING" id="266940.Krad_1766"/>
<dbReference type="InterPro" id="IPR034768">
    <property type="entry name" value="4FE4S_WBL"/>
</dbReference>
<comment type="subcellular location">
    <subcellularLocation>
        <location evidence="1 11">Cytoplasm</location>
    </subcellularLocation>
</comment>
<evidence type="ECO:0000256" key="11">
    <source>
        <dbReference type="HAMAP-Rule" id="MF_01479"/>
    </source>
</evidence>
<evidence type="ECO:0000256" key="6">
    <source>
        <dbReference type="ARBA" id="ARBA00023014"/>
    </source>
</evidence>
<dbReference type="RefSeq" id="WP_011981609.1">
    <property type="nucleotide sequence ID" value="NC_009664.2"/>
</dbReference>
<dbReference type="InterPro" id="IPR003482">
    <property type="entry name" value="Whib"/>
</dbReference>
<dbReference type="GO" id="GO:0047134">
    <property type="term" value="F:protein-disulfide reductase [NAD(P)H] activity"/>
    <property type="evidence" value="ECO:0007669"/>
    <property type="project" value="TreeGrafter"/>
</dbReference>
<evidence type="ECO:0000256" key="7">
    <source>
        <dbReference type="ARBA" id="ARBA00023015"/>
    </source>
</evidence>
<dbReference type="AlphaFoldDB" id="A6W8W3"/>
<comment type="PTM">
    <text evidence="11">Upon Fe-S cluster removal intramolecular disulfide bonds are formed.</text>
</comment>
<dbReference type="HAMAP" id="MF_01479">
    <property type="entry name" value="WhiB"/>
    <property type="match status" value="1"/>
</dbReference>
<dbReference type="Proteomes" id="UP000001116">
    <property type="component" value="Chromosome"/>
</dbReference>
<proteinExistence type="inferred from homology"/>
<dbReference type="KEGG" id="kra:Krad_1766"/>
<evidence type="ECO:0000256" key="1">
    <source>
        <dbReference type="ARBA" id="ARBA00004496"/>
    </source>
</evidence>
<comment type="PTM">
    <text evidence="11">The Fe-S cluster can be nitrosylated by nitric oxide (NO).</text>
</comment>
<evidence type="ECO:0000313" key="14">
    <source>
        <dbReference type="Proteomes" id="UP000001116"/>
    </source>
</evidence>
<organism evidence="13 14">
    <name type="scientific">Kineococcus radiotolerans (strain ATCC BAA-149 / DSM 14245 / SRS30216)</name>
    <dbReference type="NCBI Taxonomy" id="266940"/>
    <lineage>
        <taxon>Bacteria</taxon>
        <taxon>Bacillati</taxon>
        <taxon>Actinomycetota</taxon>
        <taxon>Actinomycetes</taxon>
        <taxon>Kineosporiales</taxon>
        <taxon>Kineosporiaceae</taxon>
        <taxon>Kineococcus</taxon>
    </lineage>
</organism>
<reference evidence="14" key="1">
    <citation type="journal article" date="2008" name="PLoS ONE">
        <title>Survival in nuclear waste, extreme resistance, and potential applications gleaned from the genome sequence of Kineococcus radiotolerans SRS30216.</title>
        <authorList>
            <person name="Bagwell C.E."/>
            <person name="Bhat S."/>
            <person name="Hawkins G.M."/>
            <person name="Smith B.W."/>
            <person name="Biswas T."/>
            <person name="Hoover T.R."/>
            <person name="Saunders E."/>
            <person name="Han C.S."/>
            <person name="Tsodikov O.V."/>
            <person name="Shimkets L.J."/>
        </authorList>
    </citation>
    <scope>NUCLEOTIDE SEQUENCE [LARGE SCALE GENOMIC DNA]</scope>
    <source>
        <strain evidence="14">ATCC BAA-149 / DSM 14245 / SRS30216</strain>
    </source>
</reference>
<protein>
    <recommendedName>
        <fullName evidence="11">Transcriptional regulator WhiB</fullName>
    </recommendedName>
</protein>
<dbReference type="GO" id="GO:0003677">
    <property type="term" value="F:DNA binding"/>
    <property type="evidence" value="ECO:0007669"/>
    <property type="project" value="UniProtKB-UniRule"/>
</dbReference>
<dbReference type="GO" id="GO:0005737">
    <property type="term" value="C:cytoplasm"/>
    <property type="evidence" value="ECO:0007669"/>
    <property type="project" value="UniProtKB-SubCell"/>
</dbReference>
<feature type="binding site" evidence="11">
    <location>
        <position position="15"/>
    </location>
    <ligand>
        <name>[4Fe-4S] cluster</name>
        <dbReference type="ChEBI" id="CHEBI:49883"/>
    </ligand>
</feature>
<feature type="binding site" evidence="11">
    <location>
        <position position="41"/>
    </location>
    <ligand>
        <name>[4Fe-4S] cluster</name>
        <dbReference type="ChEBI" id="CHEBI:49883"/>
    </ligand>
</feature>
<keyword evidence="8 11" id="KW-0238">DNA-binding</keyword>
<evidence type="ECO:0000313" key="13">
    <source>
        <dbReference type="EMBL" id="ABS03252.1"/>
    </source>
</evidence>
<dbReference type="PANTHER" id="PTHR38839">
    <property type="entry name" value="TRANSCRIPTIONAL REGULATOR WHID-RELATED"/>
    <property type="match status" value="1"/>
</dbReference>
<evidence type="ECO:0000256" key="8">
    <source>
        <dbReference type="ARBA" id="ARBA00023125"/>
    </source>
</evidence>
<comment type="function">
    <text evidence="11">Acts as a transcriptional regulator. Probably redox-responsive. The apo- but not holo-form probably binds DNA.</text>
</comment>
<keyword evidence="10 11" id="KW-0804">Transcription</keyword>
<dbReference type="PROSITE" id="PS51674">
    <property type="entry name" value="4FE4S_WBL"/>
    <property type="match status" value="1"/>
</dbReference>
<keyword evidence="6 11" id="KW-0411">Iron-sulfur</keyword>
<gene>
    <name evidence="11" type="primary">whiB</name>
    <name evidence="13" type="ordered locus">Krad_1766</name>
</gene>
<dbReference type="HOGENOM" id="CLU_106245_6_1_11"/>
<feature type="binding site" evidence="11">
    <location>
        <position position="47"/>
    </location>
    <ligand>
        <name>[4Fe-4S] cluster</name>
        <dbReference type="ChEBI" id="CHEBI:49883"/>
    </ligand>
</feature>
<evidence type="ECO:0000256" key="3">
    <source>
        <dbReference type="ARBA" id="ARBA00022485"/>
    </source>
</evidence>
<evidence type="ECO:0000259" key="12">
    <source>
        <dbReference type="PROSITE" id="PS51674"/>
    </source>
</evidence>
<accession>A6W8W3</accession>
<feature type="domain" description="4Fe-4S Wbl-type" evidence="12">
    <location>
        <begin position="14"/>
        <end position="71"/>
    </location>
</feature>
<evidence type="ECO:0000256" key="9">
    <source>
        <dbReference type="ARBA" id="ARBA00023157"/>
    </source>
</evidence>
<evidence type="ECO:0000256" key="10">
    <source>
        <dbReference type="ARBA" id="ARBA00023163"/>
    </source>
</evidence>
<keyword evidence="4 11" id="KW-0479">Metal-binding</keyword>
<dbReference type="GO" id="GO:0046872">
    <property type="term" value="F:metal ion binding"/>
    <property type="evidence" value="ECO:0007669"/>
    <property type="project" value="UniProtKB-KW"/>
</dbReference>
<comment type="similarity">
    <text evidence="2 11">Belongs to the WhiB family.</text>
</comment>
<dbReference type="GO" id="GO:0045892">
    <property type="term" value="P:negative regulation of DNA-templated transcription"/>
    <property type="evidence" value="ECO:0007669"/>
    <property type="project" value="TreeGrafter"/>
</dbReference>
<feature type="binding site" evidence="11">
    <location>
        <position position="38"/>
    </location>
    <ligand>
        <name>[4Fe-4S] cluster</name>
        <dbReference type="ChEBI" id="CHEBI:49883"/>
    </ligand>
</feature>
<keyword evidence="7 11" id="KW-0805">Transcription regulation</keyword>
<name>A6W8W3_KINRD</name>
<evidence type="ECO:0000256" key="5">
    <source>
        <dbReference type="ARBA" id="ARBA00023004"/>
    </source>
</evidence>
<dbReference type="GO" id="GO:0051539">
    <property type="term" value="F:4 iron, 4 sulfur cluster binding"/>
    <property type="evidence" value="ECO:0007669"/>
    <property type="project" value="UniProtKB-UniRule"/>
</dbReference>
<keyword evidence="11" id="KW-0963">Cytoplasm</keyword>
<evidence type="ECO:0000256" key="4">
    <source>
        <dbReference type="ARBA" id="ARBA00022723"/>
    </source>
</evidence>
<dbReference type="EMBL" id="CP000750">
    <property type="protein sequence ID" value="ABS03252.1"/>
    <property type="molecule type" value="Genomic_DNA"/>
</dbReference>
<keyword evidence="5 11" id="KW-0408">Iron</keyword>
<comment type="cofactor">
    <cofactor evidence="11">
        <name>[4Fe-4S] cluster</name>
        <dbReference type="ChEBI" id="CHEBI:49883"/>
    </cofactor>
    <text evidence="11">Binds 1 [4Fe-4S] cluster per subunit. Following nitrosylation of the [4Fe-4S] cluster binds 1 [4Fe-8(NO)] cluster per subunit.</text>
</comment>
<keyword evidence="14" id="KW-1185">Reference proteome</keyword>
<keyword evidence="3 11" id="KW-0004">4Fe-4S</keyword>
<keyword evidence="9 11" id="KW-1015">Disulfide bond</keyword>
<dbReference type="Pfam" id="PF02467">
    <property type="entry name" value="Whib"/>
    <property type="match status" value="1"/>
</dbReference>